<feature type="compositionally biased region" description="Basic and acidic residues" evidence="1">
    <location>
        <begin position="64"/>
        <end position="79"/>
    </location>
</feature>
<evidence type="ECO:0000313" key="3">
    <source>
        <dbReference type="Proteomes" id="UP000615760"/>
    </source>
</evidence>
<name>A0ABQ1JS84_9FLAO</name>
<evidence type="ECO:0008006" key="4">
    <source>
        <dbReference type="Google" id="ProtNLM"/>
    </source>
</evidence>
<proteinExistence type="predicted"/>
<keyword evidence="3" id="KW-1185">Reference proteome</keyword>
<accession>A0ABQ1JS84</accession>
<protein>
    <recommendedName>
        <fullName evidence="4">Lipoprotein</fullName>
    </recommendedName>
</protein>
<gene>
    <name evidence="2" type="ORF">GCM10007424_15320</name>
</gene>
<dbReference type="Proteomes" id="UP000615760">
    <property type="component" value="Unassembled WGS sequence"/>
</dbReference>
<comment type="caution">
    <text evidence="2">The sequence shown here is derived from an EMBL/GenBank/DDBJ whole genome shotgun (WGS) entry which is preliminary data.</text>
</comment>
<evidence type="ECO:0000256" key="1">
    <source>
        <dbReference type="SAM" id="MobiDB-lite"/>
    </source>
</evidence>
<dbReference type="EMBL" id="BMJE01000003">
    <property type="protein sequence ID" value="GGB76248.1"/>
    <property type="molecule type" value="Genomic_DNA"/>
</dbReference>
<evidence type="ECO:0000313" key="2">
    <source>
        <dbReference type="EMBL" id="GGB76248.1"/>
    </source>
</evidence>
<sequence>MKKHTIGISALIISALCLTGCHEKSEHEKMEERAEAKVGKIYNHKIQGEDIGNHDNQFFISRLKEKEDKDKGEEDERNVNDMSAPTIAASDSTNVKKGEM</sequence>
<feature type="region of interest" description="Disordered" evidence="1">
    <location>
        <begin position="64"/>
        <end position="100"/>
    </location>
</feature>
<organism evidence="2 3">
    <name type="scientific">Flavobacterium suaedae</name>
    <dbReference type="NCBI Taxonomy" id="1767027"/>
    <lineage>
        <taxon>Bacteria</taxon>
        <taxon>Pseudomonadati</taxon>
        <taxon>Bacteroidota</taxon>
        <taxon>Flavobacteriia</taxon>
        <taxon>Flavobacteriales</taxon>
        <taxon>Flavobacteriaceae</taxon>
        <taxon>Flavobacterium</taxon>
    </lineage>
</organism>
<reference evidence="3" key="1">
    <citation type="journal article" date="2019" name="Int. J. Syst. Evol. Microbiol.">
        <title>The Global Catalogue of Microorganisms (GCM) 10K type strain sequencing project: providing services to taxonomists for standard genome sequencing and annotation.</title>
        <authorList>
            <consortium name="The Broad Institute Genomics Platform"/>
            <consortium name="The Broad Institute Genome Sequencing Center for Infectious Disease"/>
            <person name="Wu L."/>
            <person name="Ma J."/>
        </authorList>
    </citation>
    <scope>NUCLEOTIDE SEQUENCE [LARGE SCALE GENOMIC DNA]</scope>
    <source>
        <strain evidence="3">CGMCC 1.15461</strain>
    </source>
</reference>
<dbReference type="RefSeq" id="WP_188620669.1">
    <property type="nucleotide sequence ID" value="NZ_BMJE01000003.1"/>
</dbReference>